<sequence length="131" mass="14769">MKRTLFILTSIVLIMSLMLLACKDRNEPILNADQSELDRLYKDIEKSAQQFTCENAGEWKFTAIGSKACGGASSYIAYSVKIDESTFLKKVEQFTKLQADYNQKWGVYSDCALVIQPKGVTCDNGKPKFTY</sequence>
<evidence type="ECO:0008006" key="3">
    <source>
        <dbReference type="Google" id="ProtNLM"/>
    </source>
</evidence>
<dbReference type="EMBL" id="CP061171">
    <property type="protein sequence ID" value="QNR85698.1"/>
    <property type="molecule type" value="Genomic_DNA"/>
</dbReference>
<dbReference type="PROSITE" id="PS51257">
    <property type="entry name" value="PROKAR_LIPOPROTEIN"/>
    <property type="match status" value="1"/>
</dbReference>
<evidence type="ECO:0000313" key="1">
    <source>
        <dbReference type="EMBL" id="QNR85698.1"/>
    </source>
</evidence>
<protein>
    <recommendedName>
        <fullName evidence="3">Lipoprotein</fullName>
    </recommendedName>
</protein>
<organism evidence="1 2">
    <name type="scientific">Pedobacter riviphilus</name>
    <dbReference type="NCBI Taxonomy" id="2766984"/>
    <lineage>
        <taxon>Bacteria</taxon>
        <taxon>Pseudomonadati</taxon>
        <taxon>Bacteroidota</taxon>
        <taxon>Sphingobacteriia</taxon>
        <taxon>Sphingobacteriales</taxon>
        <taxon>Sphingobacteriaceae</taxon>
        <taxon>Pedobacter</taxon>
    </lineage>
</organism>
<dbReference type="RefSeq" id="WP_190328063.1">
    <property type="nucleotide sequence ID" value="NZ_CP061171.1"/>
</dbReference>
<dbReference type="Proteomes" id="UP000516439">
    <property type="component" value="Chromosome"/>
</dbReference>
<name>A0ABX6TJK6_9SPHI</name>
<proteinExistence type="predicted"/>
<accession>A0ABX6TJK6</accession>
<reference evidence="1 2" key="1">
    <citation type="submission" date="2020-09" db="EMBL/GenBank/DDBJ databases">
        <title>Pedobacter sp. SW-16 isolated from soil near Yeocheon.</title>
        <authorList>
            <person name="Im H.S."/>
            <person name="Joung Y."/>
            <person name="Lee S.-S."/>
        </authorList>
    </citation>
    <scope>NUCLEOTIDE SEQUENCE [LARGE SCALE GENOMIC DNA]</scope>
    <source>
        <strain evidence="1 2">SW-16</strain>
    </source>
</reference>
<evidence type="ECO:0000313" key="2">
    <source>
        <dbReference type="Proteomes" id="UP000516439"/>
    </source>
</evidence>
<keyword evidence="2" id="KW-1185">Reference proteome</keyword>
<gene>
    <name evidence="1" type="ORF">H9N25_04345</name>
</gene>